<comment type="similarity">
    <text evidence="2">Belongs to the USE1 family.</text>
</comment>
<evidence type="ECO:0000256" key="9">
    <source>
        <dbReference type="ARBA" id="ARBA00023136"/>
    </source>
</evidence>
<organism evidence="11 12">
    <name type="scientific">Sungouiella intermedia</name>
    <dbReference type="NCBI Taxonomy" id="45354"/>
    <lineage>
        <taxon>Eukaryota</taxon>
        <taxon>Fungi</taxon>
        <taxon>Dikarya</taxon>
        <taxon>Ascomycota</taxon>
        <taxon>Saccharomycotina</taxon>
        <taxon>Pichiomycetes</taxon>
        <taxon>Metschnikowiaceae</taxon>
        <taxon>Sungouiella</taxon>
    </lineage>
</organism>
<dbReference type="GO" id="GO:0015031">
    <property type="term" value="P:protein transport"/>
    <property type="evidence" value="ECO:0007669"/>
    <property type="project" value="UniProtKB-KW"/>
</dbReference>
<evidence type="ECO:0000256" key="5">
    <source>
        <dbReference type="ARBA" id="ARBA00022824"/>
    </source>
</evidence>
<keyword evidence="4 10" id="KW-0812">Transmembrane</keyword>
<keyword evidence="9 10" id="KW-0472">Membrane</keyword>
<dbReference type="Proteomes" id="UP000182259">
    <property type="component" value="Chromosome II"/>
</dbReference>
<dbReference type="GO" id="GO:0006890">
    <property type="term" value="P:retrograde vesicle-mediated transport, Golgi to endoplasmic reticulum"/>
    <property type="evidence" value="ECO:0007669"/>
    <property type="project" value="TreeGrafter"/>
</dbReference>
<evidence type="ECO:0000256" key="3">
    <source>
        <dbReference type="ARBA" id="ARBA00022448"/>
    </source>
</evidence>
<evidence type="ECO:0000256" key="8">
    <source>
        <dbReference type="ARBA" id="ARBA00022989"/>
    </source>
</evidence>
<dbReference type="EMBL" id="LT635765">
    <property type="protein sequence ID" value="SGZ51380.1"/>
    <property type="molecule type" value="Genomic_DNA"/>
</dbReference>
<evidence type="ECO:0000256" key="7">
    <source>
        <dbReference type="ARBA" id="ARBA00022927"/>
    </source>
</evidence>
<evidence type="ECO:0000313" key="12">
    <source>
        <dbReference type="Proteomes" id="UP000182259"/>
    </source>
</evidence>
<feature type="transmembrane region" description="Helical" evidence="10">
    <location>
        <begin position="217"/>
        <end position="238"/>
    </location>
</feature>
<dbReference type="GO" id="GO:0005789">
    <property type="term" value="C:endoplasmic reticulum membrane"/>
    <property type="evidence" value="ECO:0007669"/>
    <property type="project" value="UniProtKB-SubCell"/>
</dbReference>
<dbReference type="GO" id="GO:0031201">
    <property type="term" value="C:SNARE complex"/>
    <property type="evidence" value="ECO:0007669"/>
    <property type="project" value="TreeGrafter"/>
</dbReference>
<keyword evidence="6" id="KW-0931">ER-Golgi transport</keyword>
<dbReference type="GO" id="GO:0005484">
    <property type="term" value="F:SNAP receptor activity"/>
    <property type="evidence" value="ECO:0007669"/>
    <property type="project" value="TreeGrafter"/>
</dbReference>
<keyword evidence="8 10" id="KW-1133">Transmembrane helix</keyword>
<keyword evidence="5" id="KW-0256">Endoplasmic reticulum</keyword>
<dbReference type="PANTHER" id="PTHR13050:SF7">
    <property type="entry name" value="VESICLE TRANSPORT PROTEIN USE1"/>
    <property type="match status" value="1"/>
</dbReference>
<protein>
    <submittedName>
        <fullName evidence="11">CIC11C00000000690</fullName>
    </submittedName>
</protein>
<sequence>MLQLSAKMVATIAARYQKDINDLMNSQGLLNPMLELLTLTKIQTDLPLLLNALNNHKNSKVYYDAQSQLLELSNQVDELFYTTVKKADDFSLRYVTEDLEIEVIEEVSPQPPTKEEDLASLRNRLLKDGTSTSLDNASTDQMNDYHETFQEDLLSDLGELASALKTSAATLSSKILDDSKLVSTAGENLEKNLTLMLSVGTNLNGYLNEKSGGKISLFFLIKTMAFIFILTFFMIVLIKILPKM</sequence>
<evidence type="ECO:0000256" key="2">
    <source>
        <dbReference type="ARBA" id="ARBA00007891"/>
    </source>
</evidence>
<dbReference type="PANTHER" id="PTHR13050">
    <property type="entry name" value="USE1-LIKE PROTEIN"/>
    <property type="match status" value="1"/>
</dbReference>
<evidence type="ECO:0000313" key="11">
    <source>
        <dbReference type="EMBL" id="SGZ51380.1"/>
    </source>
</evidence>
<comment type="subcellular location">
    <subcellularLocation>
        <location evidence="1">Endoplasmic reticulum membrane</location>
        <topology evidence="1">Single-pass type IV membrane protein</topology>
    </subcellularLocation>
</comment>
<proteinExistence type="inferred from homology"/>
<name>A0A1L0D4F3_9ASCO</name>
<evidence type="ECO:0000256" key="10">
    <source>
        <dbReference type="SAM" id="Phobius"/>
    </source>
</evidence>
<reference evidence="11 12" key="1">
    <citation type="submission" date="2016-10" db="EMBL/GenBank/DDBJ databases">
        <authorList>
            <person name="de Groot N.N."/>
        </authorList>
    </citation>
    <scope>NUCLEOTIDE SEQUENCE [LARGE SCALE GENOMIC DNA]</scope>
    <source>
        <strain evidence="11 12">PYCC 4715</strain>
    </source>
</reference>
<keyword evidence="7" id="KW-0653">Protein transport</keyword>
<gene>
    <name evidence="11" type="ORF">SAMEA4029009_CIC11G00000000690</name>
</gene>
<dbReference type="InterPro" id="IPR019150">
    <property type="entry name" value="Vesicle_transport_protein_Use1"/>
</dbReference>
<accession>A0A1L0D4F3</accession>
<dbReference type="AlphaFoldDB" id="A0A1L0D4F3"/>
<dbReference type="Pfam" id="PF09753">
    <property type="entry name" value="Use1"/>
    <property type="match status" value="1"/>
</dbReference>
<evidence type="ECO:0000256" key="1">
    <source>
        <dbReference type="ARBA" id="ARBA00004163"/>
    </source>
</evidence>
<evidence type="ECO:0000256" key="6">
    <source>
        <dbReference type="ARBA" id="ARBA00022892"/>
    </source>
</evidence>
<keyword evidence="3" id="KW-0813">Transport</keyword>
<evidence type="ECO:0000256" key="4">
    <source>
        <dbReference type="ARBA" id="ARBA00022692"/>
    </source>
</evidence>